<protein>
    <recommendedName>
        <fullName evidence="3 12">Ribokinase</fullName>
        <shortName evidence="12">RK</shortName>
        <ecNumber evidence="2 12">2.7.1.15</ecNumber>
    </recommendedName>
</protein>
<evidence type="ECO:0000256" key="1">
    <source>
        <dbReference type="ARBA" id="ARBA00005380"/>
    </source>
</evidence>
<dbReference type="PROSITE" id="PS00583">
    <property type="entry name" value="PFKB_KINASES_1"/>
    <property type="match status" value="1"/>
</dbReference>
<evidence type="ECO:0000256" key="9">
    <source>
        <dbReference type="ARBA" id="ARBA00022842"/>
    </source>
</evidence>
<feature type="binding site" evidence="12">
    <location>
        <position position="250"/>
    </location>
    <ligand>
        <name>K(+)</name>
        <dbReference type="ChEBI" id="CHEBI:29103"/>
    </ligand>
</feature>
<feature type="active site" description="Proton acceptor" evidence="12">
    <location>
        <position position="254"/>
    </location>
</feature>
<feature type="binding site" evidence="12">
    <location>
        <position position="284"/>
    </location>
    <ligand>
        <name>K(+)</name>
        <dbReference type="ChEBI" id="CHEBI:29103"/>
    </ligand>
</feature>
<keyword evidence="9 12" id="KW-0460">Magnesium</keyword>
<accession>A0A1Y1QQY0</accession>
<evidence type="ECO:0000256" key="8">
    <source>
        <dbReference type="ARBA" id="ARBA00022840"/>
    </source>
</evidence>
<dbReference type="GO" id="GO:0019303">
    <property type="term" value="P:D-ribose catabolic process"/>
    <property type="evidence" value="ECO:0007669"/>
    <property type="project" value="UniProtKB-UniRule"/>
</dbReference>
<feature type="binding site" evidence="12">
    <location>
        <position position="248"/>
    </location>
    <ligand>
        <name>K(+)</name>
        <dbReference type="ChEBI" id="CHEBI:29103"/>
    </ligand>
</feature>
<keyword evidence="12" id="KW-0963">Cytoplasm</keyword>
<comment type="caution">
    <text evidence="14">The sequence shown here is derived from an EMBL/GenBank/DDBJ whole genome shotgun (WGS) entry which is preliminary data.</text>
</comment>
<keyword evidence="4 12" id="KW-0808">Transferase</keyword>
<dbReference type="SUPFAM" id="SSF53613">
    <property type="entry name" value="Ribokinase-like"/>
    <property type="match status" value="1"/>
</dbReference>
<feature type="binding site" evidence="12">
    <location>
        <position position="254"/>
    </location>
    <ligand>
        <name>substrate</name>
    </ligand>
</feature>
<keyword evidence="11 12" id="KW-0119">Carbohydrate metabolism</keyword>
<keyword evidence="5 12" id="KW-0479">Metal-binding</keyword>
<comment type="subcellular location">
    <subcellularLocation>
        <location evidence="12">Cytoplasm</location>
    </subcellularLocation>
</comment>
<dbReference type="EC" id="2.7.1.15" evidence="2 12"/>
<feature type="binding site" evidence="12">
    <location>
        <position position="278"/>
    </location>
    <ligand>
        <name>ATP</name>
        <dbReference type="ChEBI" id="CHEBI:30616"/>
    </ligand>
</feature>
<comment type="similarity">
    <text evidence="12">Belongs to the carbohydrate kinase PfkB family. Ribokinase subfamily.</text>
</comment>
<dbReference type="CDD" id="cd01174">
    <property type="entry name" value="ribokinase"/>
    <property type="match status" value="1"/>
</dbReference>
<evidence type="ECO:0000256" key="10">
    <source>
        <dbReference type="ARBA" id="ARBA00022958"/>
    </source>
</evidence>
<comment type="cofactor">
    <cofactor evidence="12">
        <name>Mg(2+)</name>
        <dbReference type="ChEBI" id="CHEBI:18420"/>
    </cofactor>
    <text evidence="12">Requires a divalent cation, most likely magnesium in vivo, as an electrophilic catalyst to aid phosphoryl group transfer. It is the chelate of the metal and the nucleotide that is the actual substrate.</text>
</comment>
<dbReference type="Proteomes" id="UP000192491">
    <property type="component" value="Unassembled WGS sequence"/>
</dbReference>
<proteinExistence type="inferred from homology"/>
<dbReference type="Gene3D" id="3.40.1190.20">
    <property type="match status" value="1"/>
</dbReference>
<dbReference type="GO" id="GO:0046872">
    <property type="term" value="F:metal ion binding"/>
    <property type="evidence" value="ECO:0007669"/>
    <property type="project" value="UniProtKB-KW"/>
</dbReference>
<keyword evidence="10 12" id="KW-0630">Potassium</keyword>
<feature type="binding site" evidence="12">
    <location>
        <begin position="253"/>
        <end position="254"/>
    </location>
    <ligand>
        <name>ATP</name>
        <dbReference type="ChEBI" id="CHEBI:30616"/>
    </ligand>
</feature>
<evidence type="ECO:0000259" key="13">
    <source>
        <dbReference type="Pfam" id="PF00294"/>
    </source>
</evidence>
<evidence type="ECO:0000256" key="12">
    <source>
        <dbReference type="HAMAP-Rule" id="MF_01987"/>
    </source>
</evidence>
<feature type="binding site" evidence="12">
    <location>
        <position position="289"/>
    </location>
    <ligand>
        <name>K(+)</name>
        <dbReference type="ChEBI" id="CHEBI:29103"/>
    </ligand>
</feature>
<sequence>MSIFVLGSYVNAHCLSVEHLPIAGESLGAQSLWTEHGGKGLNIAIGLHRLGGAVNLLLAVGNDSAGEAVIHFLRTEGIDTRWVLKVDDRSGFGIGLVEPNGGNVIAVYPGANALLDASSVQMALDALSSAQLVYAQFEVPETAILEAFQQARVRGIKTFLNPSPWRMPSAALLAVTDILVVNEVEAAGLFGLDASQSRKMPQDWLSLLPTLVWHGDLLVITLAEQGCVALQAKRPAIHVPAWIITRVDSTGAGDAFAAGLVRAWQQGWELVDALRFANACGAMTAAQQGVIPILPTEAAVMAFMGSFST</sequence>
<evidence type="ECO:0000256" key="2">
    <source>
        <dbReference type="ARBA" id="ARBA00012035"/>
    </source>
</evidence>
<comment type="activity regulation">
    <text evidence="12">Activated by a monovalent cation that binds near, but not in, the active site. The most likely occupant of the site in vivo is potassium. Ion binding induces a conformational change that may alter substrate affinity.</text>
</comment>
<dbReference type="GO" id="GO:0004747">
    <property type="term" value="F:ribokinase activity"/>
    <property type="evidence" value="ECO:0007669"/>
    <property type="project" value="UniProtKB-UniRule"/>
</dbReference>
<name>A0A1Y1QQY0_9GAMM</name>
<comment type="caution">
    <text evidence="12">Lacks conserved residue(s) required for the propagation of feature annotation.</text>
</comment>
<dbReference type="PANTHER" id="PTHR10584:SF166">
    <property type="entry name" value="RIBOKINASE"/>
    <property type="match status" value="1"/>
</dbReference>
<feature type="binding site" evidence="12">
    <location>
        <begin position="38"/>
        <end position="42"/>
    </location>
    <ligand>
        <name>substrate</name>
    </ligand>
</feature>
<comment type="subunit">
    <text evidence="12">Homodimer.</text>
</comment>
<dbReference type="EMBL" id="MTEJ01000086">
    <property type="protein sequence ID" value="OQX11482.1"/>
    <property type="molecule type" value="Genomic_DNA"/>
</dbReference>
<evidence type="ECO:0000256" key="5">
    <source>
        <dbReference type="ARBA" id="ARBA00022723"/>
    </source>
</evidence>
<evidence type="ECO:0000313" key="15">
    <source>
        <dbReference type="Proteomes" id="UP000192491"/>
    </source>
</evidence>
<dbReference type="PANTHER" id="PTHR10584">
    <property type="entry name" value="SUGAR KINASE"/>
    <property type="match status" value="1"/>
</dbReference>
<dbReference type="GO" id="GO:0005737">
    <property type="term" value="C:cytoplasm"/>
    <property type="evidence" value="ECO:0007669"/>
    <property type="project" value="UniProtKB-SubCell"/>
</dbReference>
<comment type="similarity">
    <text evidence="1">Belongs to the carbohydrate kinase pfkB family.</text>
</comment>
<dbReference type="UniPathway" id="UPA00916">
    <property type="reaction ID" value="UER00889"/>
</dbReference>
<evidence type="ECO:0000256" key="11">
    <source>
        <dbReference type="ARBA" id="ARBA00023277"/>
    </source>
</evidence>
<organism evidence="14 15">
    <name type="scientific">Thiothrix lacustris</name>
    <dbReference type="NCBI Taxonomy" id="525917"/>
    <lineage>
        <taxon>Bacteria</taxon>
        <taxon>Pseudomonadati</taxon>
        <taxon>Pseudomonadota</taxon>
        <taxon>Gammaproteobacteria</taxon>
        <taxon>Thiotrichales</taxon>
        <taxon>Thiotrichaceae</taxon>
        <taxon>Thiothrix</taxon>
    </lineage>
</organism>
<feature type="binding site" evidence="12">
    <location>
        <position position="182"/>
    </location>
    <ligand>
        <name>ATP</name>
        <dbReference type="ChEBI" id="CHEBI:30616"/>
    </ligand>
</feature>
<dbReference type="GO" id="GO:0005524">
    <property type="term" value="F:ATP binding"/>
    <property type="evidence" value="ECO:0007669"/>
    <property type="project" value="UniProtKB-UniRule"/>
</dbReference>
<dbReference type="HAMAP" id="MF_01987">
    <property type="entry name" value="Ribokinase"/>
    <property type="match status" value="1"/>
</dbReference>
<dbReference type="InterPro" id="IPR011877">
    <property type="entry name" value="Ribokinase"/>
</dbReference>
<evidence type="ECO:0000256" key="7">
    <source>
        <dbReference type="ARBA" id="ARBA00022777"/>
    </source>
</evidence>
<gene>
    <name evidence="12" type="primary">rbsK</name>
    <name evidence="14" type="ORF">BWK73_17515</name>
</gene>
<reference evidence="14 15" key="1">
    <citation type="submission" date="2017-01" db="EMBL/GenBank/DDBJ databases">
        <title>Novel large sulfur bacteria in the metagenomes of groundwater-fed chemosynthetic microbial mats in the Lake Huron basin.</title>
        <authorList>
            <person name="Sharrar A.M."/>
            <person name="Flood B.E."/>
            <person name="Bailey J.V."/>
            <person name="Jones D.S."/>
            <person name="Biddanda B."/>
            <person name="Ruberg S.A."/>
            <person name="Marcus D.N."/>
            <person name="Dick G.J."/>
        </authorList>
    </citation>
    <scope>NUCLEOTIDE SEQUENCE [LARGE SCALE GENOMIC DNA]</scope>
    <source>
        <strain evidence="14">A8</strain>
    </source>
</reference>
<evidence type="ECO:0000313" key="14">
    <source>
        <dbReference type="EMBL" id="OQX11482.1"/>
    </source>
</evidence>
<comment type="function">
    <text evidence="12">Catalyzes the phosphorylation of ribose at O-5 in a reaction requiring ATP and magnesium. The resulting D-ribose-5-phosphate can then be used either for sythesis of nucleotides, histidine, and tryptophan, or as a component of the pentose phosphate pathway.</text>
</comment>
<keyword evidence="7 12" id="KW-0418">Kinase</keyword>
<comment type="catalytic activity">
    <reaction evidence="12">
        <text>D-ribose + ATP = D-ribose 5-phosphate + ADP + H(+)</text>
        <dbReference type="Rhea" id="RHEA:13697"/>
        <dbReference type="ChEBI" id="CHEBI:15378"/>
        <dbReference type="ChEBI" id="CHEBI:30616"/>
        <dbReference type="ChEBI" id="CHEBI:47013"/>
        <dbReference type="ChEBI" id="CHEBI:78346"/>
        <dbReference type="ChEBI" id="CHEBI:456216"/>
        <dbReference type="EC" id="2.7.1.15"/>
    </reaction>
</comment>
<dbReference type="InterPro" id="IPR002139">
    <property type="entry name" value="Ribo/fructo_kinase"/>
</dbReference>
<dbReference type="InterPro" id="IPR002173">
    <property type="entry name" value="Carboh/pur_kinase_PfkB_CS"/>
</dbReference>
<evidence type="ECO:0000256" key="3">
    <source>
        <dbReference type="ARBA" id="ARBA00016943"/>
    </source>
</evidence>
<evidence type="ECO:0000256" key="6">
    <source>
        <dbReference type="ARBA" id="ARBA00022741"/>
    </source>
</evidence>
<dbReference type="Pfam" id="PF00294">
    <property type="entry name" value="PfkB"/>
    <property type="match status" value="1"/>
</dbReference>
<keyword evidence="8 12" id="KW-0067">ATP-binding</keyword>
<keyword evidence="6 12" id="KW-0547">Nucleotide-binding</keyword>
<feature type="binding site" evidence="12">
    <location>
        <position position="287"/>
    </location>
    <ligand>
        <name>K(+)</name>
        <dbReference type="ChEBI" id="CHEBI:29103"/>
    </ligand>
</feature>
<dbReference type="PROSITE" id="PS00584">
    <property type="entry name" value="PFKB_KINASES_2"/>
    <property type="match status" value="1"/>
</dbReference>
<comment type="pathway">
    <text evidence="12">Carbohydrate metabolism; D-ribose degradation; D-ribose 5-phosphate from beta-D-ribopyranose: step 2/2.</text>
</comment>
<feature type="domain" description="Carbohydrate kinase PfkB" evidence="13">
    <location>
        <begin position="3"/>
        <end position="296"/>
    </location>
</feature>
<feature type="binding site" evidence="12">
    <location>
        <position position="138"/>
    </location>
    <ligand>
        <name>substrate</name>
    </ligand>
</feature>
<dbReference type="InterPro" id="IPR029056">
    <property type="entry name" value="Ribokinase-like"/>
</dbReference>
<evidence type="ECO:0000256" key="4">
    <source>
        <dbReference type="ARBA" id="ARBA00022679"/>
    </source>
</evidence>
<dbReference type="AlphaFoldDB" id="A0A1Y1QQY0"/>
<dbReference type="PRINTS" id="PR00990">
    <property type="entry name" value="RIBOKINASE"/>
</dbReference>
<dbReference type="InterPro" id="IPR011611">
    <property type="entry name" value="PfkB_dom"/>
</dbReference>